<name>A0A3D9DSL0_9GAMM</name>
<keyword evidence="1" id="KW-1133">Transmembrane helix</keyword>
<dbReference type="EMBL" id="QRDJ01000012">
    <property type="protein sequence ID" value="REC93394.1"/>
    <property type="molecule type" value="Genomic_DNA"/>
</dbReference>
<evidence type="ECO:0000313" key="2">
    <source>
        <dbReference type="EMBL" id="REC93394.1"/>
    </source>
</evidence>
<keyword evidence="1" id="KW-0812">Transmembrane</keyword>
<sequence>MAAFALFCFSIAGVVYLTIGTVLSFVPHPLGMQYPVMATTHGIGVDRIRYMLGSAIYYGSAITLYYVLPAMVLAAVIVVAKRRGTSSR</sequence>
<evidence type="ECO:0000313" key="3">
    <source>
        <dbReference type="Proteomes" id="UP000256334"/>
    </source>
</evidence>
<evidence type="ECO:0000256" key="1">
    <source>
        <dbReference type="SAM" id="Phobius"/>
    </source>
</evidence>
<proteinExistence type="predicted"/>
<dbReference type="Proteomes" id="UP000256334">
    <property type="component" value="Unassembled WGS sequence"/>
</dbReference>
<keyword evidence="3" id="KW-1185">Reference proteome</keyword>
<dbReference type="AlphaFoldDB" id="A0A3D9DSL0"/>
<organism evidence="2 3">
    <name type="scientific">Kushneria indalinina DSM 14324</name>
    <dbReference type="NCBI Taxonomy" id="1122140"/>
    <lineage>
        <taxon>Bacteria</taxon>
        <taxon>Pseudomonadati</taxon>
        <taxon>Pseudomonadota</taxon>
        <taxon>Gammaproteobacteria</taxon>
        <taxon>Oceanospirillales</taxon>
        <taxon>Halomonadaceae</taxon>
        <taxon>Kushneria</taxon>
    </lineage>
</organism>
<accession>A0A3D9DSL0</accession>
<feature type="transmembrane region" description="Helical" evidence="1">
    <location>
        <begin position="55"/>
        <end position="80"/>
    </location>
</feature>
<comment type="caution">
    <text evidence="2">The sequence shown here is derived from an EMBL/GenBank/DDBJ whole genome shotgun (WGS) entry which is preliminary data.</text>
</comment>
<keyword evidence="1" id="KW-0472">Membrane</keyword>
<gene>
    <name evidence="2" type="ORF">C8D72_3440</name>
</gene>
<reference evidence="2 3" key="1">
    <citation type="submission" date="2018-07" db="EMBL/GenBank/DDBJ databases">
        <title>Genomic Encyclopedia of Type Strains, Phase IV (KMG-IV): sequencing the most valuable type-strain genomes for metagenomic binning, comparative biology and taxonomic classification.</title>
        <authorList>
            <person name="Goeker M."/>
        </authorList>
    </citation>
    <scope>NUCLEOTIDE SEQUENCE [LARGE SCALE GENOMIC DNA]</scope>
    <source>
        <strain evidence="2 3">DSM 14324</strain>
    </source>
</reference>
<protein>
    <submittedName>
        <fullName evidence="2">Uncharacterized protein</fullName>
    </submittedName>
</protein>